<organism evidence="1 2">
    <name type="scientific">Camellia lanceoleosa</name>
    <dbReference type="NCBI Taxonomy" id="1840588"/>
    <lineage>
        <taxon>Eukaryota</taxon>
        <taxon>Viridiplantae</taxon>
        <taxon>Streptophyta</taxon>
        <taxon>Embryophyta</taxon>
        <taxon>Tracheophyta</taxon>
        <taxon>Spermatophyta</taxon>
        <taxon>Magnoliopsida</taxon>
        <taxon>eudicotyledons</taxon>
        <taxon>Gunneridae</taxon>
        <taxon>Pentapetalae</taxon>
        <taxon>asterids</taxon>
        <taxon>Ericales</taxon>
        <taxon>Theaceae</taxon>
        <taxon>Camellia</taxon>
    </lineage>
</organism>
<comment type="caution">
    <text evidence="1">The sequence shown here is derived from an EMBL/GenBank/DDBJ whole genome shotgun (WGS) entry which is preliminary data.</text>
</comment>
<gene>
    <name evidence="1" type="ORF">LOK49_LG15G02656</name>
</gene>
<accession>A0ACC0F516</accession>
<protein>
    <submittedName>
        <fullName evidence="1">SNARE-interacting protein KEULE</fullName>
    </submittedName>
</protein>
<keyword evidence="2" id="KW-1185">Reference proteome</keyword>
<reference evidence="1 2" key="1">
    <citation type="journal article" date="2022" name="Plant J.">
        <title>Chromosome-level genome of Camellia lanceoleosa provides a valuable resource for understanding genome evolution and self-incompatibility.</title>
        <authorList>
            <person name="Gong W."/>
            <person name="Xiao S."/>
            <person name="Wang L."/>
            <person name="Liao Z."/>
            <person name="Chang Y."/>
            <person name="Mo W."/>
            <person name="Hu G."/>
            <person name="Li W."/>
            <person name="Zhao G."/>
            <person name="Zhu H."/>
            <person name="Hu X."/>
            <person name="Ji K."/>
            <person name="Xiang X."/>
            <person name="Song Q."/>
            <person name="Yuan D."/>
            <person name="Jin S."/>
            <person name="Zhang L."/>
        </authorList>
    </citation>
    <scope>NUCLEOTIDE SEQUENCE [LARGE SCALE GENOMIC DNA]</scope>
    <source>
        <strain evidence="1">SQ_2022a</strain>
    </source>
</reference>
<evidence type="ECO:0000313" key="2">
    <source>
        <dbReference type="Proteomes" id="UP001060215"/>
    </source>
</evidence>
<dbReference type="EMBL" id="CM045768">
    <property type="protein sequence ID" value="KAI7983720.1"/>
    <property type="molecule type" value="Genomic_DNA"/>
</dbReference>
<proteinExistence type="predicted"/>
<evidence type="ECO:0000313" key="1">
    <source>
        <dbReference type="EMBL" id="KAI7983720.1"/>
    </source>
</evidence>
<sequence length="199" mass="23021">MTTFRDLMPTKLAAGVWNCLMKYKVDLPNFPQTETCELLVVDRSVDQIAPVIHEWTYDAMCHDLLNMDGNKYVHEIYNEQIGELIDPTQRNLEIRDDTKHGFYVENLTEPGARSWVNSASNSCRRYWLKGMTTGDLKRRDDKIRHDESSTPTMEINTGENGGRMKPSPTMEIKTDEGGLYFEDCGFLLYVVVKMSFWCM</sequence>
<dbReference type="Proteomes" id="UP001060215">
    <property type="component" value="Chromosome 11"/>
</dbReference>
<name>A0ACC0F516_9ERIC</name>